<reference evidence="1 2" key="1">
    <citation type="journal article" date="2011" name="J. Bacteriol.">
        <title>Complete genome of the cellulolytic ruminal bacterium Ruminococcus albus 7.</title>
        <authorList>
            <person name="Suen G."/>
            <person name="Stevenson D.M."/>
            <person name="Bruce D.C."/>
            <person name="Chertkov O."/>
            <person name="Copeland A."/>
            <person name="Cheng J.F."/>
            <person name="Detter C."/>
            <person name="Detter J.C."/>
            <person name="Goodwin L.A."/>
            <person name="Han C.S."/>
            <person name="Hauser L.J."/>
            <person name="Ivanova N.N."/>
            <person name="Kyrpides N.C."/>
            <person name="Land M.L."/>
            <person name="Lapidus A."/>
            <person name="Lucas S."/>
            <person name="Ovchinnikova G."/>
            <person name="Pitluck S."/>
            <person name="Tapia R."/>
            <person name="Woyke T."/>
            <person name="Boyum J."/>
            <person name="Mead D."/>
            <person name="Weimer P.J."/>
        </authorList>
    </citation>
    <scope>NUCLEOTIDE SEQUENCE [LARGE SCALE GENOMIC DNA]</scope>
    <source>
        <strain evidence="2">ATCC 27210 / DSM 20455 / JCM 14654 / NCDO 2250 / 7</strain>
    </source>
</reference>
<dbReference type="OrthoDB" id="2381377at2"/>
<proteinExistence type="predicted"/>
<dbReference type="NCBIfam" id="NF045650">
    <property type="entry name" value="CD1247_Nterm"/>
    <property type="match status" value="1"/>
</dbReference>
<dbReference type="STRING" id="697329.Rumal_0429"/>
<dbReference type="eggNOG" id="ENOG5032YE8">
    <property type="taxonomic scope" value="Bacteria"/>
</dbReference>
<dbReference type="KEGG" id="ral:Rumal_0429"/>
<accession>E6UF98</accession>
<dbReference type="EMBL" id="CP002403">
    <property type="protein sequence ID" value="ADU20984.1"/>
    <property type="molecule type" value="Genomic_DNA"/>
</dbReference>
<dbReference type="InterPro" id="IPR054688">
    <property type="entry name" value="CD1247_N"/>
</dbReference>
<evidence type="ECO:0000313" key="1">
    <source>
        <dbReference type="EMBL" id="ADU20984.1"/>
    </source>
</evidence>
<organism evidence="1 2">
    <name type="scientific">Ruminococcus albus (strain ATCC 27210 / DSM 20455 / JCM 14654 / NCDO 2250 / 7)</name>
    <dbReference type="NCBI Taxonomy" id="697329"/>
    <lineage>
        <taxon>Bacteria</taxon>
        <taxon>Bacillati</taxon>
        <taxon>Bacillota</taxon>
        <taxon>Clostridia</taxon>
        <taxon>Eubacteriales</taxon>
        <taxon>Oscillospiraceae</taxon>
        <taxon>Ruminococcus</taxon>
    </lineage>
</organism>
<dbReference type="HOGENOM" id="CLU_120403_0_0_9"/>
<evidence type="ECO:0000313" key="2">
    <source>
        <dbReference type="Proteomes" id="UP000006919"/>
    </source>
</evidence>
<dbReference type="AlphaFoldDB" id="E6UF98"/>
<gene>
    <name evidence="1" type="ordered locus">Rumal_0429</name>
</gene>
<protein>
    <recommendedName>
        <fullName evidence="3">TFIIB-type domain-containing protein</fullName>
    </recommendedName>
</protein>
<sequence length="138" mass="15534">MELTNKAAYIKGLMEGMKIDETTDQGKVLKAMAELMEEMAKAIEDVTVLADETVDVVDSISDDLSDLEDDFYNEFYGDDDDDEDYDYDPDDDTLYECVCPTCGETIVMDDKMVESGSIECPNCGESLEFDFSEDEDEE</sequence>
<dbReference type="Proteomes" id="UP000006919">
    <property type="component" value="Chromosome"/>
</dbReference>
<evidence type="ECO:0008006" key="3">
    <source>
        <dbReference type="Google" id="ProtNLM"/>
    </source>
</evidence>
<name>E6UF98_RUMA7</name>
<dbReference type="RefSeq" id="WP_013497176.1">
    <property type="nucleotide sequence ID" value="NC_014833.1"/>
</dbReference>